<evidence type="ECO:0000256" key="1">
    <source>
        <dbReference type="SAM" id="Phobius"/>
    </source>
</evidence>
<keyword evidence="1" id="KW-1133">Transmembrane helix</keyword>
<evidence type="ECO:0000313" key="2">
    <source>
        <dbReference type="EMBL" id="SIS98701.1"/>
    </source>
</evidence>
<feature type="transmembrane region" description="Helical" evidence="1">
    <location>
        <begin position="288"/>
        <end position="309"/>
    </location>
</feature>
<dbReference type="STRING" id="484498.SAMN05421686_10776"/>
<protein>
    <submittedName>
        <fullName evidence="2">Uncharacterized protein</fullName>
    </submittedName>
</protein>
<sequence length="352" mass="37404">MALMHNCHNKHLTREDIVPELLFLKEPAKASDVLHGLSTDDTQQLCTANQVMPGTSLPRSTVFSLESDSLSVSVRNQLNRVAPAERQCIAGVAEACGDETAVLAAFLDRYFGDENMAQLNAAINAGSTAAFARLNNFEKAVVTYQKSLNNLRSLVESGKYGRGQGQRIIEAKRSVRIAYAELAKRYAIELQSFSPAAHRAKNRGTAFSNAERGITLAKRKPRATKPDIRLNVEGQLQASQIAKMGKLINGLGTATIVADGVFRTTEVMGIAEEGGDWMRAGAREVTGFGLGTASGLYAGGLAYSGLIALAGPVGWGVLGAIFAVSLAAGYLASTIGSAAGEKLSDRVWELSQ</sequence>
<proteinExistence type="predicted"/>
<keyword evidence="1" id="KW-0472">Membrane</keyword>
<evidence type="ECO:0000313" key="3">
    <source>
        <dbReference type="Proteomes" id="UP000185639"/>
    </source>
</evidence>
<name>A0A1N7NK91_9GAMM</name>
<keyword evidence="1" id="KW-0812">Transmembrane</keyword>
<dbReference type="Proteomes" id="UP000185639">
    <property type="component" value="Unassembled WGS sequence"/>
</dbReference>
<reference evidence="3" key="1">
    <citation type="submission" date="2017-01" db="EMBL/GenBank/DDBJ databases">
        <authorList>
            <person name="Varghese N."/>
            <person name="Submissions S."/>
        </authorList>
    </citation>
    <scope>NUCLEOTIDE SEQUENCE [LARGE SCALE GENOMIC DNA]</scope>
    <source>
        <strain evidence="3">DSM 24913</strain>
    </source>
</reference>
<dbReference type="AlphaFoldDB" id="A0A1N7NK91"/>
<accession>A0A1N7NK91</accession>
<feature type="transmembrane region" description="Helical" evidence="1">
    <location>
        <begin position="315"/>
        <end position="336"/>
    </location>
</feature>
<organism evidence="2 3">
    <name type="scientific">Thalassolituus maritimus</name>
    <dbReference type="NCBI Taxonomy" id="484498"/>
    <lineage>
        <taxon>Bacteria</taxon>
        <taxon>Pseudomonadati</taxon>
        <taxon>Pseudomonadota</taxon>
        <taxon>Gammaproteobacteria</taxon>
        <taxon>Oceanospirillales</taxon>
        <taxon>Oceanospirillaceae</taxon>
        <taxon>Thalassolituus</taxon>
    </lineage>
</organism>
<gene>
    <name evidence="2" type="ORF">SAMN05421686_10776</name>
</gene>
<keyword evidence="3" id="KW-1185">Reference proteome</keyword>
<dbReference type="EMBL" id="FTOH01000007">
    <property type="protein sequence ID" value="SIS98701.1"/>
    <property type="molecule type" value="Genomic_DNA"/>
</dbReference>